<gene>
    <name evidence="2" type="ORF">LCGC14_0259220</name>
</gene>
<sequence length="71" mass="7977">MNWTDNEREDLETATILISEFAQEILADLTLGVIVAGCGAFYLPAVVLGHVRRGLRDFRSELKKWKEPTDG</sequence>
<dbReference type="EMBL" id="LAZR01000138">
    <property type="protein sequence ID" value="KKN87467.1"/>
    <property type="molecule type" value="Genomic_DNA"/>
</dbReference>
<feature type="transmembrane region" description="Helical" evidence="1">
    <location>
        <begin position="29"/>
        <end position="51"/>
    </location>
</feature>
<evidence type="ECO:0000313" key="2">
    <source>
        <dbReference type="EMBL" id="KKN87467.1"/>
    </source>
</evidence>
<keyword evidence="1" id="KW-0472">Membrane</keyword>
<reference evidence="2" key="1">
    <citation type="journal article" date="2015" name="Nature">
        <title>Complex archaea that bridge the gap between prokaryotes and eukaryotes.</title>
        <authorList>
            <person name="Spang A."/>
            <person name="Saw J.H."/>
            <person name="Jorgensen S.L."/>
            <person name="Zaremba-Niedzwiedzka K."/>
            <person name="Martijn J."/>
            <person name="Lind A.E."/>
            <person name="van Eijk R."/>
            <person name="Schleper C."/>
            <person name="Guy L."/>
            <person name="Ettema T.J."/>
        </authorList>
    </citation>
    <scope>NUCLEOTIDE SEQUENCE</scope>
</reference>
<protein>
    <submittedName>
        <fullName evidence="2">Uncharacterized protein</fullName>
    </submittedName>
</protein>
<name>A0A0F9UJC8_9ZZZZ</name>
<accession>A0A0F9UJC8</accession>
<keyword evidence="1" id="KW-1133">Transmembrane helix</keyword>
<organism evidence="2">
    <name type="scientific">marine sediment metagenome</name>
    <dbReference type="NCBI Taxonomy" id="412755"/>
    <lineage>
        <taxon>unclassified sequences</taxon>
        <taxon>metagenomes</taxon>
        <taxon>ecological metagenomes</taxon>
    </lineage>
</organism>
<keyword evidence="1" id="KW-0812">Transmembrane</keyword>
<dbReference type="AlphaFoldDB" id="A0A0F9UJC8"/>
<comment type="caution">
    <text evidence="2">The sequence shown here is derived from an EMBL/GenBank/DDBJ whole genome shotgun (WGS) entry which is preliminary data.</text>
</comment>
<evidence type="ECO:0000256" key="1">
    <source>
        <dbReference type="SAM" id="Phobius"/>
    </source>
</evidence>
<proteinExistence type="predicted"/>